<gene>
    <name evidence="1" type="ORF">JFY71_02725</name>
</gene>
<dbReference type="EMBL" id="CP066744">
    <property type="protein sequence ID" value="QQK08468.1"/>
    <property type="molecule type" value="Genomic_DNA"/>
</dbReference>
<dbReference type="Proteomes" id="UP000595814">
    <property type="component" value="Chromosome"/>
</dbReference>
<keyword evidence="2" id="KW-1185">Reference proteome</keyword>
<sequence>MKKYTVALVICALILILGIRVTRPNTGLDKADLFYRVDSNTKGVTNYNQKDSFLILINKVENKPENKTNKRQEFLHGFKKALKREKPEEETDNYSNLLGYYENTNYYNIRVDDNTPKEYLLRSVYKNDSGKSQDYIYFKDGKTEISKDNVVEDKESKISLKPFVSTDENYFNMSSYYYFTKDLIEKSDDVEYKELDENYFFTKELSNFNFEEVKDYFKIFNLEDYLRKSDILTYDSILNTEWDRKYFFVSFSVTSLYLQLQKAYITIDLEKDGVEYSINLSRDFGQLNLITDIEIPEFVEEN</sequence>
<name>A0AC61NAK7_9FIRM</name>
<protein>
    <submittedName>
        <fullName evidence="1">Uncharacterized protein</fullName>
    </submittedName>
</protein>
<organism evidence="1 2">
    <name type="scientific">Miniphocaeibacter halophilus</name>
    <dbReference type="NCBI Taxonomy" id="2931922"/>
    <lineage>
        <taxon>Bacteria</taxon>
        <taxon>Bacillati</taxon>
        <taxon>Bacillota</taxon>
        <taxon>Tissierellia</taxon>
        <taxon>Tissierellales</taxon>
        <taxon>Peptoniphilaceae</taxon>
        <taxon>Miniphocaeibacter</taxon>
    </lineage>
</organism>
<proteinExistence type="predicted"/>
<accession>A0AC61NAK7</accession>
<reference evidence="1 2" key="1">
    <citation type="journal article" date="2022" name="Int. J. Syst. Evol. Microbiol.">
        <title>Miniphocaeibacter halophilus sp. nov., an ammonium-tolerant acetate-producing bacterium isolated from a biogas system.</title>
        <authorList>
            <person name="Schnurer A."/>
            <person name="Singh A."/>
            <person name="Bi S."/>
            <person name="Qiao W."/>
            <person name="Westerholm M."/>
        </authorList>
    </citation>
    <scope>NUCLEOTIDE SEQUENCE [LARGE SCALE GENOMIC DNA]</scope>
    <source>
        <strain evidence="1 2">AMB_01</strain>
    </source>
</reference>
<evidence type="ECO:0000313" key="1">
    <source>
        <dbReference type="EMBL" id="QQK08468.1"/>
    </source>
</evidence>
<evidence type="ECO:0000313" key="2">
    <source>
        <dbReference type="Proteomes" id="UP000595814"/>
    </source>
</evidence>